<proteinExistence type="predicted"/>
<evidence type="ECO:0000313" key="2">
    <source>
        <dbReference type="Proteomes" id="UP000501122"/>
    </source>
</evidence>
<gene>
    <name evidence="1" type="ORF">GTN30_04765</name>
</gene>
<dbReference type="Proteomes" id="UP000501122">
    <property type="component" value="Chromosome"/>
</dbReference>
<dbReference type="AlphaFoldDB" id="A0AAE6X1Q8"/>
<dbReference type="Pfam" id="PF02585">
    <property type="entry name" value="PIG-L"/>
    <property type="match status" value="1"/>
</dbReference>
<evidence type="ECO:0000313" key="1">
    <source>
        <dbReference type="EMBL" id="QIH77975.1"/>
    </source>
</evidence>
<dbReference type="RefSeq" id="WP_164953250.1">
    <property type="nucleotide sequence ID" value="NZ_CP047363.1"/>
</dbReference>
<dbReference type="PANTHER" id="PTHR12993">
    <property type="entry name" value="N-ACETYLGLUCOSAMINYL-PHOSPHATIDYLINOSITOL DE-N-ACETYLASE-RELATED"/>
    <property type="match status" value="1"/>
</dbReference>
<dbReference type="EMBL" id="CP047363">
    <property type="protein sequence ID" value="QIH77975.1"/>
    <property type="molecule type" value="Genomic_DNA"/>
</dbReference>
<dbReference type="SUPFAM" id="SSF102588">
    <property type="entry name" value="LmbE-like"/>
    <property type="match status" value="1"/>
</dbReference>
<dbReference type="InterPro" id="IPR003737">
    <property type="entry name" value="GlcNAc_PI_deacetylase-related"/>
</dbReference>
<dbReference type="InterPro" id="IPR024078">
    <property type="entry name" value="LmbE-like_dom_sf"/>
</dbReference>
<reference evidence="1" key="1">
    <citation type="journal article" date="2020" name="Antimicrob. Agents Chemother.">
        <title>The novel macrolide resistance genes mef(D), msr(F) and msr(H) are present on resistance islands in Macrococcus canis, Macrococcus caseolyticus and Staphylococcus aureus.</title>
        <authorList>
            <person name="Schwendener S."/>
            <person name="Dona V."/>
            <person name="Perreten V."/>
        </authorList>
    </citation>
    <scope>NUCLEOTIDE SEQUENCE</scope>
    <source>
        <strain evidence="1">Epi0076A</strain>
    </source>
</reference>
<accession>A0AAE6X1Q8</accession>
<protein>
    <submittedName>
        <fullName evidence="1">PIG-L family deacetylase</fullName>
    </submittedName>
</protein>
<dbReference type="Gene3D" id="3.40.50.10320">
    <property type="entry name" value="LmbE-like"/>
    <property type="match status" value="1"/>
</dbReference>
<sequence>MSYLIVVAHPDDEALGAGGIIHKLSSQGKEVNVCIISANVTVRQHRPSDDELYTDMNNALDILGVNNRILGEFPNIKLNNVDHLEIVQFIEKAIEDTAADVIITHHPADLNNDHLHVSLACQAASRLYQRRDNIPNLKALYFMEINSSTDWSFNKSLNSFNPNTFIEIGKDGLNRKIQACNEYRNVMRPYPHPRSEESIKGLSIYRGSQSGLKYAEALECVFRSNDI</sequence>
<name>A0AAE6X1Q8_9STAP</name>
<dbReference type="GO" id="GO:0016811">
    <property type="term" value="F:hydrolase activity, acting on carbon-nitrogen (but not peptide) bonds, in linear amides"/>
    <property type="evidence" value="ECO:0007669"/>
    <property type="project" value="TreeGrafter"/>
</dbReference>
<organism evidence="1 2">
    <name type="scientific">Macrococcoides canis</name>
    <dbReference type="NCBI Taxonomy" id="1855823"/>
    <lineage>
        <taxon>Bacteria</taxon>
        <taxon>Bacillati</taxon>
        <taxon>Bacillota</taxon>
        <taxon>Bacilli</taxon>
        <taxon>Bacillales</taxon>
        <taxon>Staphylococcaceae</taxon>
        <taxon>Macrococcoides</taxon>
    </lineage>
</organism>
<dbReference type="PANTHER" id="PTHR12993:SF11">
    <property type="entry name" value="N-ACETYLGLUCOSAMINYL-PHOSPHATIDYLINOSITOL DE-N-ACETYLASE"/>
    <property type="match status" value="1"/>
</dbReference>